<evidence type="ECO:0000256" key="1">
    <source>
        <dbReference type="SAM" id="MobiDB-lite"/>
    </source>
</evidence>
<dbReference type="InterPro" id="IPR044543">
    <property type="entry name" value="YHJQ-like"/>
</dbReference>
<organism evidence="2 3">
    <name type="scientific">Alicyclobacillus dauci</name>
    <dbReference type="NCBI Taxonomy" id="1475485"/>
    <lineage>
        <taxon>Bacteria</taxon>
        <taxon>Bacillati</taxon>
        <taxon>Bacillota</taxon>
        <taxon>Bacilli</taxon>
        <taxon>Bacillales</taxon>
        <taxon>Alicyclobacillaceae</taxon>
        <taxon>Alicyclobacillus</taxon>
    </lineage>
</organism>
<dbReference type="RefSeq" id="WP_268046284.1">
    <property type="nucleotide sequence ID" value="NZ_CP104064.1"/>
</dbReference>
<dbReference type="Proteomes" id="UP001164803">
    <property type="component" value="Chromosome"/>
</dbReference>
<dbReference type="PANTHER" id="PTHR37310">
    <property type="entry name" value="CYTOPLASMIC PROTEIN-RELATED"/>
    <property type="match status" value="1"/>
</dbReference>
<name>A0ABY6Z7N1_9BACL</name>
<reference evidence="2" key="1">
    <citation type="submission" date="2022-08" db="EMBL/GenBank/DDBJ databases">
        <title>Alicyclobacillus dauci DSM2870, complete genome.</title>
        <authorList>
            <person name="Wang Q."/>
            <person name="Cai R."/>
            <person name="Wang Z."/>
        </authorList>
    </citation>
    <scope>NUCLEOTIDE SEQUENCE</scope>
    <source>
        <strain evidence="2">DSM 28700</strain>
    </source>
</reference>
<dbReference type="Gene3D" id="1.20.1270.360">
    <property type="match status" value="1"/>
</dbReference>
<feature type="compositionally biased region" description="Basic and acidic residues" evidence="1">
    <location>
        <begin position="13"/>
        <end position="45"/>
    </location>
</feature>
<dbReference type="Pfam" id="PF03860">
    <property type="entry name" value="Csp"/>
    <property type="match status" value="1"/>
</dbReference>
<protein>
    <submittedName>
        <fullName evidence="2">Four-helix bundle copper-binding protein</fullName>
    </submittedName>
</protein>
<evidence type="ECO:0000313" key="2">
    <source>
        <dbReference type="EMBL" id="WAH38698.1"/>
    </source>
</evidence>
<evidence type="ECO:0000313" key="3">
    <source>
        <dbReference type="Proteomes" id="UP001164803"/>
    </source>
</evidence>
<accession>A0ABY6Z7N1</accession>
<dbReference type="PANTHER" id="PTHR37310:SF1">
    <property type="entry name" value="CYTOPLASMIC PROTEIN"/>
    <property type="match status" value="1"/>
</dbReference>
<gene>
    <name evidence="2" type="ORF">NZD86_09555</name>
</gene>
<dbReference type="InterPro" id="IPR005560">
    <property type="entry name" value="Csp_YhjQ"/>
</dbReference>
<keyword evidence="3" id="KW-1185">Reference proteome</keyword>
<proteinExistence type="predicted"/>
<feature type="region of interest" description="Disordered" evidence="1">
    <location>
        <begin position="1"/>
        <end position="60"/>
    </location>
</feature>
<sequence length="231" mass="27514">MPSEYNTESNFDEEYRSEKKPLKAQKKYEPPKKYELEKHEFEHESPSLPEMPKYEHESPSLPEMPTFKMPEFESPVVQYVKKVQPMPKPKPQPQQYMYMQYEIEEEKIEIDPSLFAVHPMHHCPTICEYIKDCMLTCERTMHILMCQPDVHLRMRKIAMLQDCAEVCFLTTRQVARRSPMLRMSLRYCAKVCRTCGHECMRYPDPESQACSRMCLHAADVCEKFVNQQKWS</sequence>
<dbReference type="CDD" id="cd08026">
    <property type="entry name" value="DUF326"/>
    <property type="match status" value="1"/>
</dbReference>
<dbReference type="EMBL" id="CP104064">
    <property type="protein sequence ID" value="WAH38698.1"/>
    <property type="molecule type" value="Genomic_DNA"/>
</dbReference>